<feature type="compositionally biased region" description="Basic and acidic residues" evidence="1">
    <location>
        <begin position="16"/>
        <end position="29"/>
    </location>
</feature>
<reference evidence="3" key="1">
    <citation type="submission" date="2019-12" db="EMBL/GenBank/DDBJ databases">
        <title>Complete genome of Terracaulis silvestris 0127_4.</title>
        <authorList>
            <person name="Vieira S."/>
            <person name="Riedel T."/>
            <person name="Sproer C."/>
            <person name="Pascual J."/>
            <person name="Boedeker C."/>
            <person name="Overmann J."/>
        </authorList>
    </citation>
    <scope>NUCLEOTIDE SEQUENCE [LARGE SCALE GENOMIC DNA]</scope>
    <source>
        <strain evidence="3">0127_4</strain>
    </source>
</reference>
<gene>
    <name evidence="2" type="ORF">DSM104635_00875</name>
</gene>
<proteinExistence type="predicted"/>
<evidence type="ECO:0000313" key="3">
    <source>
        <dbReference type="Proteomes" id="UP000431269"/>
    </source>
</evidence>
<dbReference type="Proteomes" id="UP000431269">
    <property type="component" value="Chromosome"/>
</dbReference>
<keyword evidence="3" id="KW-1185">Reference proteome</keyword>
<dbReference type="KEGG" id="tsv:DSM104635_00875"/>
<dbReference type="AlphaFoldDB" id="A0A6I6MHX1"/>
<protein>
    <submittedName>
        <fullName evidence="2">Uncharacterized protein</fullName>
    </submittedName>
</protein>
<dbReference type="EMBL" id="CP047045">
    <property type="protein sequence ID" value="QGZ94059.1"/>
    <property type="molecule type" value="Genomic_DNA"/>
</dbReference>
<accession>A0A6I6MHX1</accession>
<evidence type="ECO:0000313" key="2">
    <source>
        <dbReference type="EMBL" id="QGZ94059.1"/>
    </source>
</evidence>
<feature type="region of interest" description="Disordered" evidence="1">
    <location>
        <begin position="1"/>
        <end position="29"/>
    </location>
</feature>
<name>A0A6I6MHX1_9CAUL</name>
<organism evidence="2 3">
    <name type="scientific">Terricaulis silvestris</name>
    <dbReference type="NCBI Taxonomy" id="2686094"/>
    <lineage>
        <taxon>Bacteria</taxon>
        <taxon>Pseudomonadati</taxon>
        <taxon>Pseudomonadota</taxon>
        <taxon>Alphaproteobacteria</taxon>
        <taxon>Caulobacterales</taxon>
        <taxon>Caulobacteraceae</taxon>
        <taxon>Terricaulis</taxon>
    </lineage>
</organism>
<evidence type="ECO:0000256" key="1">
    <source>
        <dbReference type="SAM" id="MobiDB-lite"/>
    </source>
</evidence>
<sequence length="29" mass="3408">MRPYPCLAQPNPLKNRIRDKTNPTDLQRA</sequence>